<feature type="domain" description="Pyruvate kinase C-terminal" evidence="16">
    <location>
        <begin position="384"/>
        <end position="497"/>
    </location>
</feature>
<dbReference type="Gene3D" id="3.20.20.60">
    <property type="entry name" value="Phosphoenolpyruvate-binding domains"/>
    <property type="match status" value="1"/>
</dbReference>
<dbReference type="Pfam" id="PF02887">
    <property type="entry name" value="PK_C"/>
    <property type="match status" value="1"/>
</dbReference>
<evidence type="ECO:0000256" key="3">
    <source>
        <dbReference type="ARBA" id="ARBA00004997"/>
    </source>
</evidence>
<dbReference type="SUPFAM" id="SSF51621">
    <property type="entry name" value="Phosphoenolpyruvate/pyruvate domain"/>
    <property type="match status" value="1"/>
</dbReference>
<dbReference type="GO" id="GO:0005524">
    <property type="term" value="F:ATP binding"/>
    <property type="evidence" value="ECO:0007669"/>
    <property type="project" value="UniProtKB-KW"/>
</dbReference>
<evidence type="ECO:0000256" key="12">
    <source>
        <dbReference type="ARBA" id="ARBA00023152"/>
    </source>
</evidence>
<dbReference type="FunFam" id="3.20.20.60:FF:000025">
    <property type="entry name" value="Pyruvate kinase"/>
    <property type="match status" value="1"/>
</dbReference>
<evidence type="ECO:0000256" key="2">
    <source>
        <dbReference type="ARBA" id="ARBA00001958"/>
    </source>
</evidence>
<evidence type="ECO:0000259" key="15">
    <source>
        <dbReference type="Pfam" id="PF00224"/>
    </source>
</evidence>
<keyword evidence="10" id="KW-0067">ATP-binding</keyword>
<dbReference type="InterPro" id="IPR001697">
    <property type="entry name" value="Pyr_Knase"/>
</dbReference>
<protein>
    <recommendedName>
        <fullName evidence="5 14">Pyruvate kinase</fullName>
        <ecNumber evidence="5 14">2.7.1.40</ecNumber>
    </recommendedName>
</protein>
<evidence type="ECO:0000256" key="9">
    <source>
        <dbReference type="ARBA" id="ARBA00022777"/>
    </source>
</evidence>
<dbReference type="GO" id="GO:0000287">
    <property type="term" value="F:magnesium ion binding"/>
    <property type="evidence" value="ECO:0007669"/>
    <property type="project" value="InterPro"/>
</dbReference>
<evidence type="ECO:0000256" key="14">
    <source>
        <dbReference type="RuleBase" id="RU000504"/>
    </source>
</evidence>
<keyword evidence="8" id="KW-0547">Nucleotide-binding</keyword>
<keyword evidence="9 14" id="KW-0418">Kinase</keyword>
<keyword evidence="12 14" id="KW-0324">Glycolysis</keyword>
<reference evidence="17" key="1">
    <citation type="submission" date="2021-01" db="EMBL/GenBank/DDBJ databases">
        <authorList>
            <person name="Corre E."/>
            <person name="Pelletier E."/>
            <person name="Niang G."/>
            <person name="Scheremetjew M."/>
            <person name="Finn R."/>
            <person name="Kale V."/>
            <person name="Holt S."/>
            <person name="Cochrane G."/>
            <person name="Meng A."/>
            <person name="Brown T."/>
            <person name="Cohen L."/>
        </authorList>
    </citation>
    <scope>NUCLEOTIDE SEQUENCE</scope>
    <source>
        <strain evidence="17">CCMP 769</strain>
    </source>
</reference>
<gene>
    <name evidence="17" type="ORF">RMAR00112_LOCUS20986</name>
</gene>
<evidence type="ECO:0000256" key="4">
    <source>
        <dbReference type="ARBA" id="ARBA00008663"/>
    </source>
</evidence>
<comment type="similarity">
    <text evidence="4 14">Belongs to the pyruvate kinase family.</text>
</comment>
<dbReference type="InterPro" id="IPR040442">
    <property type="entry name" value="Pyrv_kinase-like_dom_sf"/>
</dbReference>
<evidence type="ECO:0000256" key="5">
    <source>
        <dbReference type="ARBA" id="ARBA00012142"/>
    </source>
</evidence>
<proteinExistence type="inferred from homology"/>
<sequence length="500" mass="54179">MSTLENNQAIDFKASDAFSRAKGAVRTKVICHLGPKTKDPETISELVESGMNVACLNFAQGNSQQHLEIVQNLRMYLAATKRMCAILVDTRGAKARTGKLRNSQPVRLKGGSTITIMPDLNFLGDETAFGVSYANLSQVMAPGRDILIDDGLVHLVVTDIKGKNVQCTVVADAVLGEQKGVNLPGIRTDMPTLTAKDEHDLIFSCEQKVDIVAASFIRRAEDAKRVRQFLDTHGGSNIKMFSKIENQEGLENFDEILSLSDGILVARGDLGIEIPTEKVTIAQKMMIAKCNIAGKPVVTATQMLDSMINNPRPTRAETTDVANAVFDGSDCVMLSGETAQGDFAPEAVRTMVSICREAERWIDYNFVHSSLRHFLRKRTLNVTETICSSSVKTSYDLGASLILCLTETGNTAREICKYRPIAPVICVSANEGTARQLLVHRGLFPLVVGSMLGTESLIARSLAAATRSGLCKKGDLVVVISGMREGVSGTTNVLRVLTVE</sequence>
<dbReference type="SUPFAM" id="SSF52935">
    <property type="entry name" value="PK C-terminal domain-like"/>
    <property type="match status" value="1"/>
</dbReference>
<dbReference type="FunFam" id="2.40.33.10:FF:000001">
    <property type="entry name" value="Pyruvate kinase"/>
    <property type="match status" value="1"/>
</dbReference>
<accession>A0A7S3EI40</accession>
<dbReference type="PANTHER" id="PTHR11817">
    <property type="entry name" value="PYRUVATE KINASE"/>
    <property type="match status" value="1"/>
</dbReference>
<dbReference type="NCBIfam" id="TIGR01064">
    <property type="entry name" value="pyruv_kin"/>
    <property type="match status" value="1"/>
</dbReference>
<name>A0A7S3EI40_9RHOD</name>
<dbReference type="InterPro" id="IPR015813">
    <property type="entry name" value="Pyrv/PenolPyrv_kinase-like_dom"/>
</dbReference>
<keyword evidence="11 14" id="KW-0460">Magnesium</keyword>
<dbReference type="PRINTS" id="PR01050">
    <property type="entry name" value="PYRUVTKNASE"/>
</dbReference>
<evidence type="ECO:0000256" key="7">
    <source>
        <dbReference type="ARBA" id="ARBA00022723"/>
    </source>
</evidence>
<evidence type="ECO:0000256" key="6">
    <source>
        <dbReference type="ARBA" id="ARBA00022679"/>
    </source>
</evidence>
<evidence type="ECO:0000259" key="16">
    <source>
        <dbReference type="Pfam" id="PF02887"/>
    </source>
</evidence>
<dbReference type="EC" id="2.7.1.40" evidence="5 14"/>
<evidence type="ECO:0000313" key="17">
    <source>
        <dbReference type="EMBL" id="CAE0052958.1"/>
    </source>
</evidence>
<dbReference type="Gene3D" id="3.40.1380.20">
    <property type="entry name" value="Pyruvate kinase, C-terminal domain"/>
    <property type="match status" value="1"/>
</dbReference>
<evidence type="ECO:0000256" key="8">
    <source>
        <dbReference type="ARBA" id="ARBA00022741"/>
    </source>
</evidence>
<dbReference type="InterPro" id="IPR015806">
    <property type="entry name" value="Pyrv_Knase_insert_dom_sf"/>
</dbReference>
<comment type="pathway">
    <text evidence="3 14">Carbohydrate degradation; glycolysis; pyruvate from D-glyceraldehyde 3-phosphate: step 5/5.</text>
</comment>
<dbReference type="NCBIfam" id="NF004491">
    <property type="entry name" value="PRK05826.1"/>
    <property type="match status" value="1"/>
</dbReference>
<comment type="cofactor">
    <cofactor evidence="1">
        <name>Mg(2+)</name>
        <dbReference type="ChEBI" id="CHEBI:18420"/>
    </cofactor>
</comment>
<organism evidence="17">
    <name type="scientific">Rhodosorus marinus</name>
    <dbReference type="NCBI Taxonomy" id="101924"/>
    <lineage>
        <taxon>Eukaryota</taxon>
        <taxon>Rhodophyta</taxon>
        <taxon>Stylonematophyceae</taxon>
        <taxon>Stylonematales</taxon>
        <taxon>Stylonemataceae</taxon>
        <taxon>Rhodosorus</taxon>
    </lineage>
</organism>
<dbReference type="Pfam" id="PF00224">
    <property type="entry name" value="PK"/>
    <property type="match status" value="1"/>
</dbReference>
<feature type="domain" description="Pyruvate kinase barrel" evidence="15">
    <location>
        <begin position="26"/>
        <end position="348"/>
    </location>
</feature>
<keyword evidence="7" id="KW-0479">Metal-binding</keyword>
<dbReference type="GO" id="GO:0004743">
    <property type="term" value="F:pyruvate kinase activity"/>
    <property type="evidence" value="ECO:0007669"/>
    <property type="project" value="UniProtKB-EC"/>
</dbReference>
<evidence type="ECO:0000256" key="11">
    <source>
        <dbReference type="ARBA" id="ARBA00022842"/>
    </source>
</evidence>
<evidence type="ECO:0000256" key="10">
    <source>
        <dbReference type="ARBA" id="ARBA00022840"/>
    </source>
</evidence>
<dbReference type="SUPFAM" id="SSF50800">
    <property type="entry name" value="PK beta-barrel domain-like"/>
    <property type="match status" value="1"/>
</dbReference>
<keyword evidence="6 14" id="KW-0808">Transferase</keyword>
<evidence type="ECO:0000256" key="1">
    <source>
        <dbReference type="ARBA" id="ARBA00001946"/>
    </source>
</evidence>
<comment type="cofactor">
    <cofactor evidence="2">
        <name>K(+)</name>
        <dbReference type="ChEBI" id="CHEBI:29103"/>
    </cofactor>
</comment>
<dbReference type="InterPro" id="IPR015793">
    <property type="entry name" value="Pyrv_Knase_brl"/>
</dbReference>
<dbReference type="Gene3D" id="2.40.33.10">
    <property type="entry name" value="PK beta-barrel domain-like"/>
    <property type="match status" value="1"/>
</dbReference>
<dbReference type="InterPro" id="IPR036918">
    <property type="entry name" value="Pyrv_Knase_C_sf"/>
</dbReference>
<keyword evidence="13" id="KW-0670">Pyruvate</keyword>
<dbReference type="InterPro" id="IPR015795">
    <property type="entry name" value="Pyrv_Knase_C"/>
</dbReference>
<dbReference type="UniPathway" id="UPA00109">
    <property type="reaction ID" value="UER00188"/>
</dbReference>
<dbReference type="EMBL" id="HBHW01027091">
    <property type="protein sequence ID" value="CAE0052958.1"/>
    <property type="molecule type" value="Transcribed_RNA"/>
</dbReference>
<comment type="catalytic activity">
    <reaction evidence="14">
        <text>pyruvate + ATP = phosphoenolpyruvate + ADP + H(+)</text>
        <dbReference type="Rhea" id="RHEA:18157"/>
        <dbReference type="ChEBI" id="CHEBI:15361"/>
        <dbReference type="ChEBI" id="CHEBI:15378"/>
        <dbReference type="ChEBI" id="CHEBI:30616"/>
        <dbReference type="ChEBI" id="CHEBI:58702"/>
        <dbReference type="ChEBI" id="CHEBI:456216"/>
        <dbReference type="EC" id="2.7.1.40"/>
    </reaction>
</comment>
<dbReference type="GO" id="GO:0016301">
    <property type="term" value="F:kinase activity"/>
    <property type="evidence" value="ECO:0007669"/>
    <property type="project" value="UniProtKB-KW"/>
</dbReference>
<evidence type="ECO:0000256" key="13">
    <source>
        <dbReference type="ARBA" id="ARBA00023317"/>
    </source>
</evidence>
<dbReference type="AlphaFoldDB" id="A0A7S3EI40"/>
<dbReference type="InterPro" id="IPR011037">
    <property type="entry name" value="Pyrv_Knase-like_insert_dom_sf"/>
</dbReference>
<dbReference type="GO" id="GO:0030955">
    <property type="term" value="F:potassium ion binding"/>
    <property type="evidence" value="ECO:0007669"/>
    <property type="project" value="InterPro"/>
</dbReference>
<dbReference type="NCBIfam" id="NF004978">
    <property type="entry name" value="PRK06354.1"/>
    <property type="match status" value="1"/>
</dbReference>